<evidence type="ECO:0000256" key="4">
    <source>
        <dbReference type="ARBA" id="ARBA00022692"/>
    </source>
</evidence>
<evidence type="ECO:0000256" key="2">
    <source>
        <dbReference type="ARBA" id="ARBA00007448"/>
    </source>
</evidence>
<evidence type="ECO:0000256" key="14">
    <source>
        <dbReference type="RuleBase" id="RU003651"/>
    </source>
</evidence>
<evidence type="ECO:0000313" key="17">
    <source>
        <dbReference type="EMBL" id="CAG5088033.1"/>
    </source>
</evidence>
<dbReference type="InterPro" id="IPR050747">
    <property type="entry name" value="Mitochondrial_chaperone_BCS1"/>
</dbReference>
<evidence type="ECO:0000256" key="3">
    <source>
        <dbReference type="ARBA" id="ARBA00016942"/>
    </source>
</evidence>
<dbReference type="InterPro" id="IPR014851">
    <property type="entry name" value="BCS1_N"/>
</dbReference>
<keyword evidence="10" id="KW-0496">Mitochondrion</keyword>
<dbReference type="SMART" id="SM01024">
    <property type="entry name" value="BCS1_N"/>
    <property type="match status" value="1"/>
</dbReference>
<dbReference type="SMART" id="SM00382">
    <property type="entry name" value="AAA"/>
    <property type="match status" value="1"/>
</dbReference>
<dbReference type="Pfam" id="PF25426">
    <property type="entry name" value="AAA_lid_BCS1"/>
    <property type="match status" value="1"/>
</dbReference>
<evidence type="ECO:0000313" key="18">
    <source>
        <dbReference type="Proteomes" id="UP001158576"/>
    </source>
</evidence>
<proteinExistence type="inferred from homology"/>
<keyword evidence="11" id="KW-0472">Membrane</keyword>
<evidence type="ECO:0000256" key="11">
    <source>
        <dbReference type="ARBA" id="ARBA00023136"/>
    </source>
</evidence>
<evidence type="ECO:0000256" key="7">
    <source>
        <dbReference type="ARBA" id="ARBA00022801"/>
    </source>
</evidence>
<organism evidence="17 18">
    <name type="scientific">Oikopleura dioica</name>
    <name type="common">Tunicate</name>
    <dbReference type="NCBI Taxonomy" id="34765"/>
    <lineage>
        <taxon>Eukaryota</taxon>
        <taxon>Metazoa</taxon>
        <taxon>Chordata</taxon>
        <taxon>Tunicata</taxon>
        <taxon>Appendicularia</taxon>
        <taxon>Copelata</taxon>
        <taxon>Oikopleuridae</taxon>
        <taxon>Oikopleura</taxon>
    </lineage>
</organism>
<evidence type="ECO:0000259" key="15">
    <source>
        <dbReference type="SMART" id="SM00382"/>
    </source>
</evidence>
<dbReference type="InterPro" id="IPR057495">
    <property type="entry name" value="AAA_lid_BCS1"/>
</dbReference>
<evidence type="ECO:0000256" key="5">
    <source>
        <dbReference type="ARBA" id="ARBA00022741"/>
    </source>
</evidence>
<evidence type="ECO:0000256" key="8">
    <source>
        <dbReference type="ARBA" id="ARBA00022840"/>
    </source>
</evidence>
<dbReference type="PANTHER" id="PTHR23070">
    <property type="entry name" value="BCS1 AAA-TYPE ATPASE"/>
    <property type="match status" value="1"/>
</dbReference>
<evidence type="ECO:0000256" key="1">
    <source>
        <dbReference type="ARBA" id="ARBA00004434"/>
    </source>
</evidence>
<keyword evidence="18" id="KW-1185">Reference proteome</keyword>
<dbReference type="Pfam" id="PF08740">
    <property type="entry name" value="BCS1_N"/>
    <property type="match status" value="1"/>
</dbReference>
<keyword evidence="9" id="KW-1133">Transmembrane helix</keyword>
<feature type="domain" description="AAA+ ATPase" evidence="15">
    <location>
        <begin position="227"/>
        <end position="363"/>
    </location>
</feature>
<protein>
    <recommendedName>
        <fullName evidence="3">Mitochondrial chaperone BCS1</fullName>
    </recommendedName>
    <alternativeName>
        <fullName evidence="12">BCS1-like protein</fullName>
    </alternativeName>
</protein>
<comment type="catalytic activity">
    <reaction evidence="13">
        <text>ATP + H2O = ADP + phosphate + H(+)</text>
        <dbReference type="Rhea" id="RHEA:13065"/>
        <dbReference type="ChEBI" id="CHEBI:15377"/>
        <dbReference type="ChEBI" id="CHEBI:15378"/>
        <dbReference type="ChEBI" id="CHEBI:30616"/>
        <dbReference type="ChEBI" id="CHEBI:43474"/>
        <dbReference type="ChEBI" id="CHEBI:456216"/>
    </reaction>
    <physiologicalReaction direction="left-to-right" evidence="13">
        <dbReference type="Rhea" id="RHEA:13066"/>
    </physiologicalReaction>
</comment>
<dbReference type="Pfam" id="PF00004">
    <property type="entry name" value="AAA"/>
    <property type="match status" value="1"/>
</dbReference>
<dbReference type="Gene3D" id="3.40.50.300">
    <property type="entry name" value="P-loop containing nucleotide triphosphate hydrolases"/>
    <property type="match status" value="1"/>
</dbReference>
<keyword evidence="8 14" id="KW-0067">ATP-binding</keyword>
<dbReference type="InterPro" id="IPR027417">
    <property type="entry name" value="P-loop_NTPase"/>
</dbReference>
<dbReference type="CDD" id="cd19510">
    <property type="entry name" value="RecA-like_BCS1"/>
    <property type="match status" value="1"/>
</dbReference>
<evidence type="ECO:0000256" key="6">
    <source>
        <dbReference type="ARBA" id="ARBA00022792"/>
    </source>
</evidence>
<dbReference type="SUPFAM" id="SSF52540">
    <property type="entry name" value="P-loop containing nucleoside triphosphate hydrolases"/>
    <property type="match status" value="1"/>
</dbReference>
<evidence type="ECO:0000259" key="16">
    <source>
        <dbReference type="SMART" id="SM01024"/>
    </source>
</evidence>
<dbReference type="InterPro" id="IPR003959">
    <property type="entry name" value="ATPase_AAA_core"/>
</dbReference>
<dbReference type="InterPro" id="IPR003960">
    <property type="entry name" value="ATPase_AAA_CS"/>
</dbReference>
<dbReference type="PROSITE" id="PS00674">
    <property type="entry name" value="AAA"/>
    <property type="match status" value="1"/>
</dbReference>
<dbReference type="Proteomes" id="UP001158576">
    <property type="component" value="Chromosome PAR"/>
</dbReference>
<keyword evidence="6" id="KW-0999">Mitochondrion inner membrane</keyword>
<feature type="domain" description="BCS1 N-terminal" evidence="16">
    <location>
        <begin position="19"/>
        <end position="196"/>
    </location>
</feature>
<keyword evidence="5 14" id="KW-0547">Nucleotide-binding</keyword>
<reference evidence="17 18" key="1">
    <citation type="submission" date="2021-04" db="EMBL/GenBank/DDBJ databases">
        <authorList>
            <person name="Bliznina A."/>
        </authorList>
    </citation>
    <scope>NUCLEOTIDE SEQUENCE [LARGE SCALE GENOMIC DNA]</scope>
</reference>
<keyword evidence="4" id="KW-0812">Transmembrane</keyword>
<evidence type="ECO:0000256" key="12">
    <source>
        <dbReference type="ARBA" id="ARBA00032816"/>
    </source>
</evidence>
<evidence type="ECO:0000256" key="9">
    <source>
        <dbReference type="ARBA" id="ARBA00022989"/>
    </source>
</evidence>
<evidence type="ECO:0000256" key="13">
    <source>
        <dbReference type="ARBA" id="ARBA00048778"/>
    </source>
</evidence>
<keyword evidence="7" id="KW-0378">Hydrolase</keyword>
<dbReference type="EMBL" id="OU015568">
    <property type="protein sequence ID" value="CAG5088033.1"/>
    <property type="molecule type" value="Genomic_DNA"/>
</dbReference>
<comment type="similarity">
    <text evidence="2">Belongs to the AAA ATPase family. BCS1 subfamily.</text>
</comment>
<gene>
    <name evidence="17" type="ORF">OKIOD_LOCUS3267</name>
</gene>
<name>A0ABN7RWX1_OIKDI</name>
<evidence type="ECO:0000256" key="10">
    <source>
        <dbReference type="ARBA" id="ARBA00023128"/>
    </source>
</evidence>
<accession>A0ABN7RWX1</accession>
<sequence>MGLEGVGMGDGFGLGLGAAAVALIGRLGNRGLSMMNTYITRNYTAKLEITNSDIAYEWMLGHLASRRDFTAHYQIGTSFKKTQAGAIKKLDFNLQPTAGTHYLWEKKPGEWIPRPIKVERTRSQPTASNVPFETIILETFCSNKTEGRERMLEILETARAEAFAKMDTSMTTQIYGTNGQEWSLLSTQSKRPLSSIILDPMECERILKDLKSFVGNKAWYDGMGIPYRRGYLFYGTPGSGKTALITALAGELKYSIALINMADHMMDDSRFLHLLNKAPPDTIIVLEDIDCAFQDRAKLIEGDKRFAGMSGGVTHSGLLNAIDGVTNSDGRILVMTTNYIERLDSALIRPGRVDFAREFKNASDAQICGMFLRFFPDSPDTHAWNFLTGVRSHNADISMARLQAYMMSHRDPVKAMENTAKLASNTSSTAFDGSDPVAPPELELSHFLGKS</sequence>
<comment type="subcellular location">
    <subcellularLocation>
        <location evidence="1">Mitochondrion inner membrane</location>
        <topology evidence="1">Single-pass membrane protein</topology>
    </subcellularLocation>
</comment>
<dbReference type="InterPro" id="IPR003593">
    <property type="entry name" value="AAA+_ATPase"/>
</dbReference>